<organism evidence="1">
    <name type="scientific">marine sediment metagenome</name>
    <dbReference type="NCBI Taxonomy" id="412755"/>
    <lineage>
        <taxon>unclassified sequences</taxon>
        <taxon>metagenomes</taxon>
        <taxon>ecological metagenomes</taxon>
    </lineage>
</organism>
<sequence length="121" mass="14439">DRALTKFMDYHPDDFLWFSTIHSICFRLLGLGRDNVFAGKKLTEFCNTYGYEVSPSDDESEMFGTEIHERVLQTDADYFEHFINWQRNLMLDFDTAYNLFTRRTDVPDGFNPERLKAYIQR</sequence>
<gene>
    <name evidence="1" type="ORF">S06H3_24622</name>
</gene>
<proteinExistence type="predicted"/>
<reference evidence="1" key="1">
    <citation type="journal article" date="2014" name="Front. Microbiol.">
        <title>High frequency of phylogenetically diverse reductive dehalogenase-homologous genes in deep subseafloor sedimentary metagenomes.</title>
        <authorList>
            <person name="Kawai M."/>
            <person name="Futagami T."/>
            <person name="Toyoda A."/>
            <person name="Takaki Y."/>
            <person name="Nishi S."/>
            <person name="Hori S."/>
            <person name="Arai W."/>
            <person name="Tsubouchi T."/>
            <person name="Morono Y."/>
            <person name="Uchiyama I."/>
            <person name="Ito T."/>
            <person name="Fujiyama A."/>
            <person name="Inagaki F."/>
            <person name="Takami H."/>
        </authorList>
    </citation>
    <scope>NUCLEOTIDE SEQUENCE</scope>
    <source>
        <strain evidence="1">Expedition CK06-06</strain>
    </source>
</reference>
<feature type="non-terminal residue" evidence="1">
    <location>
        <position position="121"/>
    </location>
</feature>
<dbReference type="EMBL" id="BARV01013782">
    <property type="protein sequence ID" value="GAI26155.1"/>
    <property type="molecule type" value="Genomic_DNA"/>
</dbReference>
<feature type="non-terminal residue" evidence="1">
    <location>
        <position position="1"/>
    </location>
</feature>
<protein>
    <submittedName>
        <fullName evidence="1">Uncharacterized protein</fullName>
    </submittedName>
</protein>
<comment type="caution">
    <text evidence="1">The sequence shown here is derived from an EMBL/GenBank/DDBJ whole genome shotgun (WGS) entry which is preliminary data.</text>
</comment>
<name>X1NH71_9ZZZZ</name>
<accession>X1NH71</accession>
<evidence type="ECO:0000313" key="1">
    <source>
        <dbReference type="EMBL" id="GAI26155.1"/>
    </source>
</evidence>
<dbReference type="AlphaFoldDB" id="X1NH71"/>